<dbReference type="EMBL" id="MLJW01000655">
    <property type="protein sequence ID" value="OIQ83983.1"/>
    <property type="molecule type" value="Genomic_DNA"/>
</dbReference>
<dbReference type="Pfam" id="PF19927">
    <property type="entry name" value="DUF6390"/>
    <property type="match status" value="1"/>
</dbReference>
<dbReference type="InterPro" id="IPR045660">
    <property type="entry name" value="DUF6390"/>
</dbReference>
<sequence>MPVRADPAAGGALLFARYAYPPNALGYCGPDSPQELLEHASAGQEDGDLRRLARGFEGAWPYLELIAEANGIGDPLDARVVEAYWVGNALLDHVPAGMTGRSLDDRFRRRAGASWSRLAAEIPDARPHHSFHVFGVYPWLGLLREGRHDEPLRVLDRCRVRWGKVVEVADNHALVLSRPLEWDGRMLREGAPRVEQVLTTAAGLGLAGNLRPGSWCSMHWDWVCESLDARRVAELRRRSAHQLAAVNAQAYSAPASVLS</sequence>
<organism evidence="1">
    <name type="scientific">mine drainage metagenome</name>
    <dbReference type="NCBI Taxonomy" id="410659"/>
    <lineage>
        <taxon>unclassified sequences</taxon>
        <taxon>metagenomes</taxon>
        <taxon>ecological metagenomes</taxon>
    </lineage>
</organism>
<dbReference type="AlphaFoldDB" id="A0A1J5QVT8"/>
<gene>
    <name evidence="1" type="ORF">GALL_342120</name>
</gene>
<evidence type="ECO:0000313" key="1">
    <source>
        <dbReference type="EMBL" id="OIQ83983.1"/>
    </source>
</evidence>
<name>A0A1J5QVT8_9ZZZZ</name>
<reference evidence="1" key="1">
    <citation type="submission" date="2016-10" db="EMBL/GenBank/DDBJ databases">
        <title>Sequence of Gallionella enrichment culture.</title>
        <authorList>
            <person name="Poehlein A."/>
            <person name="Muehling M."/>
            <person name="Daniel R."/>
        </authorList>
    </citation>
    <scope>NUCLEOTIDE SEQUENCE</scope>
</reference>
<comment type="caution">
    <text evidence="1">The sequence shown here is derived from an EMBL/GenBank/DDBJ whole genome shotgun (WGS) entry which is preliminary data.</text>
</comment>
<protein>
    <submittedName>
        <fullName evidence="1">Uncharacterized protein</fullName>
    </submittedName>
</protein>
<proteinExistence type="predicted"/>
<accession>A0A1J5QVT8</accession>